<geneLocation type="plasmid" evidence="4">
    <name>unnamed4</name>
</geneLocation>
<evidence type="ECO:0000256" key="1">
    <source>
        <dbReference type="SAM" id="MobiDB-lite"/>
    </source>
</evidence>
<accession>A0AAU7S689</accession>
<evidence type="ECO:0000259" key="3">
    <source>
        <dbReference type="Pfam" id="PF14690"/>
    </source>
</evidence>
<reference evidence="4" key="1">
    <citation type="submission" date="2024-06" db="EMBL/GenBank/DDBJ databases">
        <authorList>
            <person name="Li T."/>
            <person name="Gao R."/>
        </authorList>
    </citation>
    <scope>NUCLEOTIDE SEQUENCE</scope>
    <source>
        <strain evidence="4">ZPR3</strain>
        <plasmid evidence="4">unnamed4</plasmid>
    </source>
</reference>
<feature type="domain" description="Transposase IS204/IS1001/IS1096/IS1165 DDE" evidence="2">
    <location>
        <begin position="156"/>
        <end position="265"/>
    </location>
</feature>
<organism evidence="4">
    <name type="scientific">Rhizobium sp. ZPR3</name>
    <dbReference type="NCBI Taxonomy" id="3158967"/>
    <lineage>
        <taxon>Bacteria</taxon>
        <taxon>Pseudomonadati</taxon>
        <taxon>Pseudomonadota</taxon>
        <taxon>Alphaproteobacteria</taxon>
        <taxon>Hyphomicrobiales</taxon>
        <taxon>Rhizobiaceae</taxon>
        <taxon>Rhizobium/Agrobacterium group</taxon>
        <taxon>Rhizobium</taxon>
    </lineage>
</organism>
<proteinExistence type="predicted"/>
<dbReference type="AlphaFoldDB" id="A0AAU7S689"/>
<protein>
    <submittedName>
        <fullName evidence="4">ISL3 family transposase</fullName>
    </submittedName>
</protein>
<dbReference type="PANTHER" id="PTHR33498:SF1">
    <property type="entry name" value="TRANSPOSASE FOR INSERTION SEQUENCE ELEMENT IS1557"/>
    <property type="match status" value="1"/>
</dbReference>
<dbReference type="InterPro" id="IPR002560">
    <property type="entry name" value="Transposase_DDE"/>
</dbReference>
<dbReference type="RefSeq" id="WP_349963267.1">
    <property type="nucleotide sequence ID" value="NZ_CP157964.1"/>
</dbReference>
<dbReference type="PANTHER" id="PTHR33498">
    <property type="entry name" value="TRANSPOSASE FOR INSERTION SEQUENCE ELEMENT IS1557"/>
    <property type="match status" value="1"/>
</dbReference>
<dbReference type="NCBIfam" id="NF033550">
    <property type="entry name" value="transpos_ISL3"/>
    <property type="match status" value="1"/>
</dbReference>
<feature type="region of interest" description="Disordered" evidence="1">
    <location>
        <begin position="274"/>
        <end position="293"/>
    </location>
</feature>
<name>A0AAU7S689_9HYPH</name>
<feature type="domain" description="Transposase IS204/IS1001/IS1096/IS1165 zinc-finger" evidence="3">
    <location>
        <begin position="36"/>
        <end position="79"/>
    </location>
</feature>
<dbReference type="EMBL" id="CP157964">
    <property type="protein sequence ID" value="XBT98010.1"/>
    <property type="molecule type" value="Genomic_DNA"/>
</dbReference>
<dbReference type="InterPro" id="IPR029261">
    <property type="entry name" value="Transposase_Znf"/>
</dbReference>
<gene>
    <name evidence="4" type="ORF">ABM479_34610</name>
</gene>
<evidence type="ECO:0000313" key="4">
    <source>
        <dbReference type="EMBL" id="XBT98010.1"/>
    </source>
</evidence>
<dbReference type="Pfam" id="PF14690">
    <property type="entry name" value="Zn_ribbon_ISL3"/>
    <property type="match status" value="1"/>
</dbReference>
<sequence length="539" mass="61636">MAKRILPSIPPSLVVDHVQQSQEAISTDCRFRSTGAKCPECCKAAHWIHSRYERRLADLPWQGRTVTITLNVRRLRCSNDRCRRRIFAENVGDVTWRYCRRIRRLEDVHRSIGMALGGEADARLVARLGMPVSADTILRIARRAYPTGDCEGPRILGVEDWAWRRGQRYGTILLDLETNNVVDLLPDREKDTLSGWLADHPGVEVIARDRAGAYARGARDGAPKAQQVADHWHLLRNCSDALQNVVERRYRLIRDVGKSLMAQIDTDDRIRGERMKEEPLHKPTARQQQNRHQDRRALFDEVIRLNGMGWSQLAIKRELGIDLKTIRKWLKDNQPGTWERKIFTENPADAHADYVRRRWLEGCHNATRLYREVCDRGYRESVKTFRQWVKVRLRDGVPAPALSRTPRKTSWRTPSSRQTVRLLTADADALAQNERAFVNAISSASPDVATAADLARRFQSMICNREIGALKPWLHDATIGPMSSFARGIRRDVEAVQAALTLPWSTGPVEGKINKLKFIKRSMYGRAGMDLLRSRIIGT</sequence>
<feature type="domain" description="Transposase IS204/IS1001/IS1096/IS1165 DDE" evidence="2">
    <location>
        <begin position="417"/>
        <end position="536"/>
    </location>
</feature>
<keyword evidence="4" id="KW-0614">Plasmid</keyword>
<dbReference type="InterPro" id="IPR047951">
    <property type="entry name" value="Transpos_ISL3"/>
</dbReference>
<evidence type="ECO:0000259" key="2">
    <source>
        <dbReference type="Pfam" id="PF01610"/>
    </source>
</evidence>
<dbReference type="Pfam" id="PF01610">
    <property type="entry name" value="DDE_Tnp_ISL3"/>
    <property type="match status" value="2"/>
</dbReference>